<comment type="caution">
    <text evidence="3">The sequence shown here is derived from an EMBL/GenBank/DDBJ whole genome shotgun (WGS) entry which is preliminary data.</text>
</comment>
<protein>
    <submittedName>
        <fullName evidence="3">Uncharacterized protein</fullName>
    </submittedName>
</protein>
<keyword evidence="2" id="KW-1133">Transmembrane helix</keyword>
<keyword evidence="2" id="KW-0472">Membrane</keyword>
<reference evidence="3" key="1">
    <citation type="submission" date="2022-05" db="EMBL/GenBank/DDBJ databases">
        <title>Draft genome sequences of Clostridium perfringens strains isolated from Peru.</title>
        <authorList>
            <person name="Hurtado R."/>
            <person name="Lima L."/>
            <person name="Sousa T."/>
            <person name="Jaiswal A.K."/>
            <person name="Tiwari S."/>
            <person name="Maturrano L."/>
            <person name="Brenig B."/>
            <person name="Azevedo V."/>
        </authorList>
    </citation>
    <scope>NUCLEOTIDE SEQUENCE</scope>
    <source>
        <strain evidence="3">CP4</strain>
    </source>
</reference>
<proteinExistence type="predicted"/>
<feature type="transmembrane region" description="Helical" evidence="2">
    <location>
        <begin position="39"/>
        <end position="61"/>
    </location>
</feature>
<dbReference type="AlphaFoldDB" id="A0A9X3XU83"/>
<name>A0A9X3XU83_ENTFC</name>
<evidence type="ECO:0000256" key="2">
    <source>
        <dbReference type="SAM" id="Phobius"/>
    </source>
</evidence>
<gene>
    <name evidence="3" type="ORF">M3X98_08330</name>
</gene>
<keyword evidence="2" id="KW-0812">Transmembrane</keyword>
<organism evidence="3 4">
    <name type="scientific">Enterococcus faecium</name>
    <name type="common">Streptococcus faecium</name>
    <dbReference type="NCBI Taxonomy" id="1352"/>
    <lineage>
        <taxon>Bacteria</taxon>
        <taxon>Bacillati</taxon>
        <taxon>Bacillota</taxon>
        <taxon>Bacilli</taxon>
        <taxon>Lactobacillales</taxon>
        <taxon>Enterococcaceae</taxon>
        <taxon>Enterococcus</taxon>
    </lineage>
</organism>
<feature type="coiled-coil region" evidence="1">
    <location>
        <begin position="216"/>
        <end position="310"/>
    </location>
</feature>
<dbReference type="RefSeq" id="WP_272471384.1">
    <property type="nucleotide sequence ID" value="NZ_JAMWMK010000012.1"/>
</dbReference>
<evidence type="ECO:0000313" key="3">
    <source>
        <dbReference type="EMBL" id="MDC4248062.1"/>
    </source>
</evidence>
<evidence type="ECO:0000256" key="1">
    <source>
        <dbReference type="SAM" id="Coils"/>
    </source>
</evidence>
<accession>A0A9X3XU83</accession>
<sequence length="310" mass="36845">MDKLLEIKEKVLEYREQVQSKSRKKSKFRKKIEKYSSKIYVFLFVFTIVGYVFFFFSRAIFVDDSPIIDSGIGVMSRQKIGEINVQILSREVNPSSHYGEFLFEVEGDQLNTNREFQAVVAEGKTRTRLPAQLIKIYDNYYVLQVENIPVSWKNLVIDFGYVETDLSDFDLENPTKEKEKTLQTTFEFDYRKVKEANDLEKKSKLDYVIEMTQKQIEETLKTRNEIDQSVAEMTEEIEKIDQKIRENNDELAFKTGEEKEDYEQANQRLTSQKQKYETKINEWNETKQTLEEKRQKLIEKNREAQSKKTE</sequence>
<dbReference type="EMBL" id="JAMWMK010000012">
    <property type="protein sequence ID" value="MDC4248062.1"/>
    <property type="molecule type" value="Genomic_DNA"/>
</dbReference>
<keyword evidence="1" id="KW-0175">Coiled coil</keyword>
<evidence type="ECO:0000313" key="4">
    <source>
        <dbReference type="Proteomes" id="UP001141166"/>
    </source>
</evidence>
<dbReference type="Proteomes" id="UP001141166">
    <property type="component" value="Unassembled WGS sequence"/>
</dbReference>